<dbReference type="STRING" id="1544413.Clow_00630"/>
<name>A0A0Q0UGN7_9CORY</name>
<evidence type="ECO:0008006" key="3">
    <source>
        <dbReference type="Google" id="ProtNLM"/>
    </source>
</evidence>
<dbReference type="PATRIC" id="fig|1544413.3.peg.635"/>
<dbReference type="Proteomes" id="UP000050488">
    <property type="component" value="Unassembled WGS sequence"/>
</dbReference>
<protein>
    <recommendedName>
        <fullName evidence="3">Bacteriocin biosynthesis cyclodehydratase domain protein</fullName>
    </recommendedName>
</protein>
<organism evidence="1 2">
    <name type="scientific">Corynebacterium lowii</name>
    <dbReference type="NCBI Taxonomy" id="1544413"/>
    <lineage>
        <taxon>Bacteria</taxon>
        <taxon>Bacillati</taxon>
        <taxon>Actinomycetota</taxon>
        <taxon>Actinomycetes</taxon>
        <taxon>Mycobacteriales</taxon>
        <taxon>Corynebacteriaceae</taxon>
        <taxon>Corynebacterium</taxon>
    </lineage>
</organism>
<dbReference type="AlphaFoldDB" id="A0A0Q0UGN7"/>
<gene>
    <name evidence="1" type="ORF">Clow_00630</name>
</gene>
<evidence type="ECO:0000313" key="1">
    <source>
        <dbReference type="EMBL" id="KQB87571.1"/>
    </source>
</evidence>
<proteinExistence type="predicted"/>
<sequence>MDMVVLAQAAQVLVRDERHVQCGVDSRRAGIIEVPDARAVATALRELRQPTARTEVIARLCEAGLPPLAAASLLHELLAYRVLRVPSHLRRPVTIVGRSPLARLSADLLRQSGLTVRHALGARDLAQARGPVLVIDCADRYAHLSPLLLAHCPTFLPALLIDAQGIIGPLRLRGAGPCPLCYVLHRNEEDPRWFPVLAQRDSARSPATVLHATAARLSALGAWLAGVQPEPPGHAPMTLRPGEVLRLSPYSPGDMEERSALAAHPRCVLCAPSAVGVQGF</sequence>
<dbReference type="EMBL" id="LKEV01000001">
    <property type="protein sequence ID" value="KQB87571.1"/>
    <property type="molecule type" value="Genomic_DNA"/>
</dbReference>
<keyword evidence="2" id="KW-1185">Reference proteome</keyword>
<accession>A0A0Q0UGN7</accession>
<comment type="caution">
    <text evidence="1">The sequence shown here is derived from an EMBL/GenBank/DDBJ whole genome shotgun (WGS) entry which is preliminary data.</text>
</comment>
<evidence type="ECO:0000313" key="2">
    <source>
        <dbReference type="Proteomes" id="UP000050488"/>
    </source>
</evidence>
<dbReference type="Gene3D" id="3.40.50.720">
    <property type="entry name" value="NAD(P)-binding Rossmann-like Domain"/>
    <property type="match status" value="1"/>
</dbReference>
<reference evidence="1 2" key="1">
    <citation type="submission" date="2015-10" db="EMBL/GenBank/DDBJ databases">
        <title>Corynebacteirum lowii and Corynebacterium oculi species nova, derived from human clinical disease and and emended description of Corynebacterium mastiditis.</title>
        <authorList>
            <person name="Bernard K."/>
            <person name="Pacheco A.L."/>
            <person name="Mcdougall C."/>
            <person name="Burtx T."/>
            <person name="Weibe D."/>
            <person name="Tyler S."/>
            <person name="Olson A.B."/>
            <person name="Cnockaert M."/>
            <person name="Eguchi H."/>
            <person name="Kuwahara T."/>
            <person name="Nakayama-Imaohji H."/>
            <person name="Boudewijins M."/>
            <person name="Van Hoecke F."/>
            <person name="Bernier A.-M."/>
            <person name="Vandamme P."/>
        </authorList>
    </citation>
    <scope>NUCLEOTIDE SEQUENCE [LARGE SCALE GENOMIC DNA]</scope>
    <source>
        <strain evidence="1 2">NML 130206</strain>
    </source>
</reference>